<protein>
    <submittedName>
        <fullName evidence="1">Uncharacterized protein</fullName>
    </submittedName>
</protein>
<accession>A0A2T3J906</accession>
<dbReference type="PROSITE" id="PS51257">
    <property type="entry name" value="PROKAR_LIPOPROTEIN"/>
    <property type="match status" value="1"/>
</dbReference>
<proteinExistence type="predicted"/>
<dbReference type="OrthoDB" id="5817158at2"/>
<dbReference type="AlphaFoldDB" id="A0A2T3J906"/>
<evidence type="ECO:0000313" key="2">
    <source>
        <dbReference type="Proteomes" id="UP000240987"/>
    </source>
</evidence>
<comment type="caution">
    <text evidence="1">The sequence shown here is derived from an EMBL/GenBank/DDBJ whole genome shotgun (WGS) entry which is preliminary data.</text>
</comment>
<organism evidence="1 2">
    <name type="scientific">Photobacterium frigidiphilum</name>
    <dbReference type="NCBI Taxonomy" id="264736"/>
    <lineage>
        <taxon>Bacteria</taxon>
        <taxon>Pseudomonadati</taxon>
        <taxon>Pseudomonadota</taxon>
        <taxon>Gammaproteobacteria</taxon>
        <taxon>Vibrionales</taxon>
        <taxon>Vibrionaceae</taxon>
        <taxon>Photobacterium</taxon>
    </lineage>
</organism>
<dbReference type="EMBL" id="PYMJ01000033">
    <property type="protein sequence ID" value="PSU45260.1"/>
    <property type="molecule type" value="Genomic_DNA"/>
</dbReference>
<evidence type="ECO:0000313" key="1">
    <source>
        <dbReference type="EMBL" id="PSU45260.1"/>
    </source>
</evidence>
<sequence length="125" mass="13842">MRYFYILVIASFIVGCGGSDDNNNTNMAEELTSSLLSEQFAPGNAQFSNFENKPFSVDPQSFNFDGNNVYLKVYDTDGNVFYLGRINKDALFSIELVLPNSDSIVAYDIFTDSANDLSISGDFVL</sequence>
<dbReference type="Proteomes" id="UP000240987">
    <property type="component" value="Unassembled WGS sequence"/>
</dbReference>
<gene>
    <name evidence="1" type="ORF">C9J12_23435</name>
</gene>
<dbReference type="RefSeq" id="WP_107244911.1">
    <property type="nucleotide sequence ID" value="NZ_PYMJ01000033.1"/>
</dbReference>
<name>A0A2T3J906_9GAMM</name>
<keyword evidence="2" id="KW-1185">Reference proteome</keyword>
<reference evidence="1 2" key="1">
    <citation type="submission" date="2018-01" db="EMBL/GenBank/DDBJ databases">
        <title>Whole genome sequencing of Histamine producing bacteria.</title>
        <authorList>
            <person name="Butler K."/>
        </authorList>
    </citation>
    <scope>NUCLEOTIDE SEQUENCE [LARGE SCALE GENOMIC DNA]</scope>
    <source>
        <strain evidence="1 2">JCM 12947</strain>
    </source>
</reference>